<gene>
    <name evidence="2" type="ORF">PAXRUDRAFT_307630</name>
</gene>
<organism evidence="2 3">
    <name type="scientific">Paxillus rubicundulus Ve08.2h10</name>
    <dbReference type="NCBI Taxonomy" id="930991"/>
    <lineage>
        <taxon>Eukaryota</taxon>
        <taxon>Fungi</taxon>
        <taxon>Dikarya</taxon>
        <taxon>Basidiomycota</taxon>
        <taxon>Agaricomycotina</taxon>
        <taxon>Agaricomycetes</taxon>
        <taxon>Agaricomycetidae</taxon>
        <taxon>Boletales</taxon>
        <taxon>Paxilineae</taxon>
        <taxon>Paxillaceae</taxon>
        <taxon>Paxillus</taxon>
    </lineage>
</organism>
<feature type="region of interest" description="Disordered" evidence="1">
    <location>
        <begin position="69"/>
        <end position="88"/>
    </location>
</feature>
<evidence type="ECO:0000313" key="3">
    <source>
        <dbReference type="Proteomes" id="UP000054538"/>
    </source>
</evidence>
<dbReference type="HOGENOM" id="CLU_1855912_0_0_1"/>
<feature type="region of interest" description="Disordered" evidence="1">
    <location>
        <begin position="1"/>
        <end position="53"/>
    </location>
</feature>
<dbReference type="EMBL" id="KN826452">
    <property type="protein sequence ID" value="KIK78850.1"/>
    <property type="molecule type" value="Genomic_DNA"/>
</dbReference>
<protein>
    <submittedName>
        <fullName evidence="2">Uncharacterized protein</fullName>
    </submittedName>
</protein>
<dbReference type="AlphaFoldDB" id="A0A0D0DKT9"/>
<name>A0A0D0DKT9_9AGAM</name>
<reference evidence="3" key="2">
    <citation type="submission" date="2015-01" db="EMBL/GenBank/DDBJ databases">
        <title>Evolutionary Origins and Diversification of the Mycorrhizal Mutualists.</title>
        <authorList>
            <consortium name="DOE Joint Genome Institute"/>
            <consortium name="Mycorrhizal Genomics Consortium"/>
            <person name="Kohler A."/>
            <person name="Kuo A."/>
            <person name="Nagy L.G."/>
            <person name="Floudas D."/>
            <person name="Copeland A."/>
            <person name="Barry K.W."/>
            <person name="Cichocki N."/>
            <person name="Veneault-Fourrey C."/>
            <person name="LaButti K."/>
            <person name="Lindquist E.A."/>
            <person name="Lipzen A."/>
            <person name="Lundell T."/>
            <person name="Morin E."/>
            <person name="Murat C."/>
            <person name="Riley R."/>
            <person name="Ohm R."/>
            <person name="Sun H."/>
            <person name="Tunlid A."/>
            <person name="Henrissat B."/>
            <person name="Grigoriev I.V."/>
            <person name="Hibbett D.S."/>
            <person name="Martin F."/>
        </authorList>
    </citation>
    <scope>NUCLEOTIDE SEQUENCE [LARGE SCALE GENOMIC DNA]</scope>
    <source>
        <strain evidence="3">Ve08.2h10</strain>
    </source>
</reference>
<accession>A0A0D0DKT9</accession>
<reference evidence="2 3" key="1">
    <citation type="submission" date="2014-04" db="EMBL/GenBank/DDBJ databases">
        <authorList>
            <consortium name="DOE Joint Genome Institute"/>
            <person name="Kuo A."/>
            <person name="Kohler A."/>
            <person name="Jargeat P."/>
            <person name="Nagy L.G."/>
            <person name="Floudas D."/>
            <person name="Copeland A."/>
            <person name="Barry K.W."/>
            <person name="Cichocki N."/>
            <person name="Veneault-Fourrey C."/>
            <person name="LaButti K."/>
            <person name="Lindquist E.A."/>
            <person name="Lipzen A."/>
            <person name="Lundell T."/>
            <person name="Morin E."/>
            <person name="Murat C."/>
            <person name="Sun H."/>
            <person name="Tunlid A."/>
            <person name="Henrissat B."/>
            <person name="Grigoriev I.V."/>
            <person name="Hibbett D.S."/>
            <person name="Martin F."/>
            <person name="Nordberg H.P."/>
            <person name="Cantor M.N."/>
            <person name="Hua S.X."/>
        </authorList>
    </citation>
    <scope>NUCLEOTIDE SEQUENCE [LARGE SCALE GENOMIC DNA]</scope>
    <source>
        <strain evidence="2 3">Ve08.2h10</strain>
    </source>
</reference>
<dbReference type="InParanoid" id="A0A0D0DKT9"/>
<sequence length="138" mass="15476">MVHLPSKRSLAPLTCSTTHTHPAVHQPTLPAPVTSKADPTCRKRTHHFGNRPIASRVTLPSRKWTRHVENETRHHTDTKNAHSRCPHSPTHPFLATATHPACFRSHPVRFQPHMCIFSPAGMFSLVYREFGIGSNSPT</sequence>
<dbReference type="Proteomes" id="UP000054538">
    <property type="component" value="Unassembled WGS sequence"/>
</dbReference>
<feature type="compositionally biased region" description="Basic and acidic residues" evidence="1">
    <location>
        <begin position="69"/>
        <end position="80"/>
    </location>
</feature>
<evidence type="ECO:0000256" key="1">
    <source>
        <dbReference type="SAM" id="MobiDB-lite"/>
    </source>
</evidence>
<proteinExistence type="predicted"/>
<keyword evidence="3" id="KW-1185">Reference proteome</keyword>
<evidence type="ECO:0000313" key="2">
    <source>
        <dbReference type="EMBL" id="KIK78850.1"/>
    </source>
</evidence>